<dbReference type="PANTHER" id="PTHR37299:SF1">
    <property type="entry name" value="STAGE 0 SPORULATION PROTEIN A HOMOLOG"/>
    <property type="match status" value="1"/>
</dbReference>
<dbReference type="GO" id="GO:0000156">
    <property type="term" value="F:phosphorelay response regulator activity"/>
    <property type="evidence" value="ECO:0007669"/>
    <property type="project" value="InterPro"/>
</dbReference>
<dbReference type="PANTHER" id="PTHR37299">
    <property type="entry name" value="TRANSCRIPTIONAL REGULATOR-RELATED"/>
    <property type="match status" value="1"/>
</dbReference>
<reference evidence="5" key="1">
    <citation type="submission" date="2019-06" db="EMBL/GenBank/DDBJ databases">
        <title>Alistipes onderdonkii subsp. vulgaris subsp. nov., Alistipes dispar sp. nov. and Alistipes communis sp. nov., isolated from human faeces, and creation of Alistipes onderdonkii subsp. onderdonkii subsp. nov.</title>
        <authorList>
            <person name="Sakamoto M."/>
            <person name="Ikeyama N."/>
            <person name="Ogata Y."/>
            <person name="Suda W."/>
            <person name="Iino T."/>
            <person name="Hattori M."/>
            <person name="Ohkuma M."/>
        </authorList>
    </citation>
    <scope>NUCLEOTIDE SEQUENCE [LARGE SCALE GENOMIC DNA]</scope>
    <source>
        <strain evidence="5">5CBH24</strain>
    </source>
</reference>
<sequence>MIKCIAIDDEPLALRQLRTYIARVPFLELAGEYRNALEASRALEEQSVDLIFCDINMPDLSGIDFVRSLSAEQRPMIVFTTAYSEYAVEGFKLEAIDYLLKPFGFDEFNRAAQRAKSLSELIRSRREHPEETTESISLPQDSREFLSIKTDHMVSLVKFENIIYLESMGEYVRIHTTEGKTLTTLYRLKKMETVLPADTFMRVHRSYIVNLRRIAGYAKGRIFFSTDENDFVPIGENYRETFAAYTEKAYNTL</sequence>
<dbReference type="EMBL" id="AP019735">
    <property type="protein sequence ID" value="BBL04658.1"/>
    <property type="molecule type" value="Genomic_DNA"/>
</dbReference>
<dbReference type="InterPro" id="IPR001789">
    <property type="entry name" value="Sig_transdc_resp-reg_receiver"/>
</dbReference>
<dbReference type="GO" id="GO:0003677">
    <property type="term" value="F:DNA binding"/>
    <property type="evidence" value="ECO:0007669"/>
    <property type="project" value="UniProtKB-KW"/>
</dbReference>
<dbReference type="PROSITE" id="PS50930">
    <property type="entry name" value="HTH_LYTTR"/>
    <property type="match status" value="1"/>
</dbReference>
<dbReference type="InterPro" id="IPR011006">
    <property type="entry name" value="CheY-like_superfamily"/>
</dbReference>
<dbReference type="SUPFAM" id="SSF52172">
    <property type="entry name" value="CheY-like"/>
    <property type="match status" value="1"/>
</dbReference>
<evidence type="ECO:0000259" key="2">
    <source>
        <dbReference type="PROSITE" id="PS50110"/>
    </source>
</evidence>
<proteinExistence type="predicted"/>
<dbReference type="Gene3D" id="2.40.50.1020">
    <property type="entry name" value="LytTr DNA-binding domain"/>
    <property type="match status" value="1"/>
</dbReference>
<dbReference type="GeneID" id="78342689"/>
<dbReference type="RefSeq" id="WP_141413045.1">
    <property type="nucleotide sequence ID" value="NZ_AP019735.1"/>
</dbReference>
<organism evidence="4 5">
    <name type="scientific">Alistipes communis</name>
    <dbReference type="NCBI Taxonomy" id="2585118"/>
    <lineage>
        <taxon>Bacteria</taxon>
        <taxon>Pseudomonadati</taxon>
        <taxon>Bacteroidota</taxon>
        <taxon>Bacteroidia</taxon>
        <taxon>Bacteroidales</taxon>
        <taxon>Rikenellaceae</taxon>
        <taxon>Alistipes</taxon>
    </lineage>
</organism>
<feature type="modified residue" description="4-aspartylphosphate" evidence="1">
    <location>
        <position position="54"/>
    </location>
</feature>
<dbReference type="AlphaFoldDB" id="A0A4Y1WX17"/>
<keyword evidence="4" id="KW-0238">DNA-binding</keyword>
<keyword evidence="5" id="KW-1185">Reference proteome</keyword>
<dbReference type="OrthoDB" id="1490554at2"/>
<feature type="domain" description="HTH LytTR-type" evidence="3">
    <location>
        <begin position="146"/>
        <end position="248"/>
    </location>
</feature>
<evidence type="ECO:0000256" key="1">
    <source>
        <dbReference type="PROSITE-ProRule" id="PRU00169"/>
    </source>
</evidence>
<accession>A0A4Y1WX17</accession>
<feature type="domain" description="Response regulatory" evidence="2">
    <location>
        <begin position="3"/>
        <end position="116"/>
    </location>
</feature>
<evidence type="ECO:0000313" key="4">
    <source>
        <dbReference type="EMBL" id="BBL04658.1"/>
    </source>
</evidence>
<evidence type="ECO:0000259" key="3">
    <source>
        <dbReference type="PROSITE" id="PS50930"/>
    </source>
</evidence>
<dbReference type="Gene3D" id="3.40.50.2300">
    <property type="match status" value="1"/>
</dbReference>
<dbReference type="KEGG" id="acou:A5CBH24_19710"/>
<dbReference type="PROSITE" id="PS50110">
    <property type="entry name" value="RESPONSE_REGULATORY"/>
    <property type="match status" value="1"/>
</dbReference>
<name>A0A4Y1WX17_9BACT</name>
<dbReference type="InterPro" id="IPR046947">
    <property type="entry name" value="LytR-like"/>
</dbReference>
<dbReference type="FunFam" id="3.40.50.2300:FF:000051">
    <property type="entry name" value="Two-component response regulator yehT"/>
    <property type="match status" value="1"/>
</dbReference>
<protein>
    <submittedName>
        <fullName evidence="4">DNA-binding response regulator</fullName>
    </submittedName>
</protein>
<dbReference type="InterPro" id="IPR007492">
    <property type="entry name" value="LytTR_DNA-bd_dom"/>
</dbReference>
<dbReference type="Pfam" id="PF04397">
    <property type="entry name" value="LytTR"/>
    <property type="match status" value="1"/>
</dbReference>
<dbReference type="SMART" id="SM00448">
    <property type="entry name" value="REC"/>
    <property type="match status" value="1"/>
</dbReference>
<dbReference type="SMART" id="SM00850">
    <property type="entry name" value="LytTR"/>
    <property type="match status" value="1"/>
</dbReference>
<keyword evidence="1" id="KW-0597">Phosphoprotein</keyword>
<dbReference type="Proteomes" id="UP000318946">
    <property type="component" value="Chromosome"/>
</dbReference>
<dbReference type="Pfam" id="PF00072">
    <property type="entry name" value="Response_reg"/>
    <property type="match status" value="1"/>
</dbReference>
<evidence type="ECO:0000313" key="5">
    <source>
        <dbReference type="Proteomes" id="UP000318946"/>
    </source>
</evidence>
<gene>
    <name evidence="4" type="ORF">A5CBH24_19710</name>
</gene>